<comment type="catalytic activity">
    <reaction evidence="13">
        <text>GTP + H2O = GDP + phosphate + H(+)</text>
        <dbReference type="Rhea" id="RHEA:19669"/>
        <dbReference type="ChEBI" id="CHEBI:15377"/>
        <dbReference type="ChEBI" id="CHEBI:15378"/>
        <dbReference type="ChEBI" id="CHEBI:37565"/>
        <dbReference type="ChEBI" id="CHEBI:43474"/>
        <dbReference type="ChEBI" id="CHEBI:58189"/>
        <dbReference type="EC" id="3.6.5.3"/>
    </reaction>
</comment>
<dbReference type="NCBIfam" id="TIGR00231">
    <property type="entry name" value="small_GTP"/>
    <property type="match status" value="1"/>
</dbReference>
<comment type="subunit">
    <text evidence="11">Monomer. Heterotetramer composed of two EF-Ts.EF-Tu dimer complexes.</text>
</comment>
<comment type="subunit">
    <text evidence="12">(Microbial infection) Upon infection by bacteriophage Qbeta, part of the viral RNA-dependent RNA polymerase complex, the other subunits are the viral replicase catalytic subunit (AC P14647), host ribosomal protein S1 and EF-Ts.</text>
</comment>
<dbReference type="NCBIfam" id="NF009372">
    <property type="entry name" value="PRK12735.1"/>
    <property type="match status" value="1"/>
</dbReference>
<comment type="similarity">
    <text evidence="1 13">Belongs to the TRAFAC class translation factor GTPase superfamily. Classic translation factor GTPase family. EF-Tu/EF-1A subfamily.</text>
</comment>
<dbReference type="InterPro" id="IPR000795">
    <property type="entry name" value="T_Tr_GTP-bd_dom"/>
</dbReference>
<keyword evidence="3 13" id="KW-0547">Nucleotide-binding</keyword>
<evidence type="ECO:0000256" key="4">
    <source>
        <dbReference type="ARBA" id="ARBA00022768"/>
    </source>
</evidence>
<sequence length="396" mass="42783">MAKAKFERNKPHVNVGTIGHVDHGKTTLTAAIATVCAKTFGGEAKDYAAIDSAPEEKARGITINTSHVEYDSVIRHYAHVDCPGHADYVKNMITGAAQMDGAILVCAATDGPMPQTREHILLSRQVGVPYIVVFLNKCDLVDDEELLELVEMEVRELLSTYDFPGDDTPVIRGSALAALNGDQGQYGEPAVVALVEALDSYIPEPERAIDLPFLMPIEDVFSISGRGTVVTGRVETGIVRVGEEVEIVGIKDTVKTTVTGVEMFRKLLDEGRAGENCGVLLRGTKREDVQRGQVLAKPGAIKPHTKFDAEVYVLSKEEGGRHTPFLNGYRPQFYFRTTDVTGAIALKEGVEMVMPGDNVEMAVELIHPIAMDPGLRFAIREGGRTVGAGVVAKVTA</sequence>
<dbReference type="PROSITE" id="PS00301">
    <property type="entry name" value="G_TR_1"/>
    <property type="match status" value="1"/>
</dbReference>
<comment type="subcellular location">
    <subcellularLocation>
        <location evidence="13">Cytoplasm</location>
    </subcellularLocation>
</comment>
<evidence type="ECO:0000256" key="1">
    <source>
        <dbReference type="ARBA" id="ARBA00007249"/>
    </source>
</evidence>
<feature type="domain" description="Tr-type G" evidence="14">
    <location>
        <begin position="10"/>
        <end position="206"/>
    </location>
</feature>
<dbReference type="InterPro" id="IPR004160">
    <property type="entry name" value="Transl_elong_EFTu/EF1A_C"/>
</dbReference>
<dbReference type="PANTHER" id="PTHR43721">
    <property type="entry name" value="ELONGATION FACTOR TU-RELATED"/>
    <property type="match status" value="1"/>
</dbReference>
<feature type="binding site" evidence="13">
    <location>
        <begin position="136"/>
        <end position="139"/>
    </location>
    <ligand>
        <name>GTP</name>
        <dbReference type="ChEBI" id="CHEBI:37565"/>
    </ligand>
</feature>
<keyword evidence="4 13" id="KW-0251">Elongation factor</keyword>
<dbReference type="CDD" id="cd03697">
    <property type="entry name" value="EFTU_II"/>
    <property type="match status" value="1"/>
</dbReference>
<dbReference type="Gene3D" id="3.40.50.300">
    <property type="entry name" value="P-loop containing nucleotide triphosphate hydrolases"/>
    <property type="match status" value="1"/>
</dbReference>
<dbReference type="GO" id="GO:0005829">
    <property type="term" value="C:cytosol"/>
    <property type="evidence" value="ECO:0007669"/>
    <property type="project" value="TreeGrafter"/>
</dbReference>
<dbReference type="CDD" id="cd01884">
    <property type="entry name" value="EF_Tu"/>
    <property type="match status" value="1"/>
</dbReference>
<dbReference type="InterPro" id="IPR033720">
    <property type="entry name" value="EFTU_2"/>
</dbReference>
<dbReference type="GO" id="GO:0003746">
    <property type="term" value="F:translation elongation factor activity"/>
    <property type="evidence" value="ECO:0007669"/>
    <property type="project" value="UniProtKB-UniRule"/>
</dbReference>
<evidence type="ECO:0000256" key="6">
    <source>
        <dbReference type="ARBA" id="ARBA00022842"/>
    </source>
</evidence>
<dbReference type="InterPro" id="IPR009001">
    <property type="entry name" value="Transl_elong_EF1A/Init_IF2_C"/>
</dbReference>
<keyword evidence="5 13" id="KW-0378">Hydrolase</keyword>
<evidence type="ECO:0000256" key="2">
    <source>
        <dbReference type="ARBA" id="ARBA00022723"/>
    </source>
</evidence>
<keyword evidence="6 13" id="KW-0460">Magnesium</keyword>
<dbReference type="EC" id="3.6.5.3" evidence="13"/>
<dbReference type="NCBIfam" id="TIGR00485">
    <property type="entry name" value="EF-Tu"/>
    <property type="match status" value="1"/>
</dbReference>
<dbReference type="InterPro" id="IPR027417">
    <property type="entry name" value="P-loop_NTPase"/>
</dbReference>
<dbReference type="PROSITE" id="PS51722">
    <property type="entry name" value="G_TR_2"/>
    <property type="match status" value="1"/>
</dbReference>
<dbReference type="NCBIfam" id="NF009373">
    <property type="entry name" value="PRK12736.1"/>
    <property type="match status" value="1"/>
</dbReference>
<feature type="binding site" evidence="13">
    <location>
        <begin position="19"/>
        <end position="26"/>
    </location>
    <ligand>
        <name>GTP</name>
        <dbReference type="ChEBI" id="CHEBI:37565"/>
    </ligand>
</feature>
<evidence type="ECO:0000256" key="12">
    <source>
        <dbReference type="ARBA" id="ARBA00064283"/>
    </source>
</evidence>
<evidence type="ECO:0000256" key="3">
    <source>
        <dbReference type="ARBA" id="ARBA00022741"/>
    </source>
</evidence>
<keyword evidence="7 13" id="KW-0648">Protein biosynthesis</keyword>
<comment type="function">
    <text evidence="10">May play an important regulatory role in cell growth and in the bacterial response to nutrient deprivation.</text>
</comment>
<dbReference type="Proteomes" id="UP001278995">
    <property type="component" value="Unassembled WGS sequence"/>
</dbReference>
<dbReference type="EMBL" id="JAXHPL010000007">
    <property type="protein sequence ID" value="MDY6486064.1"/>
    <property type="molecule type" value="Genomic_DNA"/>
</dbReference>
<dbReference type="InterPro" id="IPR004541">
    <property type="entry name" value="Transl_elong_EFTu/EF1A_bac/org"/>
</dbReference>
<dbReference type="SUPFAM" id="SSF50447">
    <property type="entry name" value="Translation proteins"/>
    <property type="match status" value="1"/>
</dbReference>
<keyword evidence="2 13" id="KW-0479">Metal-binding</keyword>
<evidence type="ECO:0000256" key="5">
    <source>
        <dbReference type="ARBA" id="ARBA00022801"/>
    </source>
</evidence>
<evidence type="ECO:0000259" key="14">
    <source>
        <dbReference type="PROSITE" id="PS51722"/>
    </source>
</evidence>
<dbReference type="NCBIfam" id="NF000766">
    <property type="entry name" value="PRK00049.1"/>
    <property type="match status" value="1"/>
</dbReference>
<dbReference type="InterPro" id="IPR009000">
    <property type="entry name" value="Transl_B-barrel_sf"/>
</dbReference>
<reference evidence="16 17" key="1">
    <citation type="submission" date="2019-11" db="EMBL/GenBank/DDBJ databases">
        <authorList>
            <person name="An D."/>
        </authorList>
    </citation>
    <scope>NUCLEOTIDE SEQUENCE [LARGE SCALE GENOMIC DNA]</scope>
    <source>
        <strain evidence="16 17">YIM 103518</strain>
    </source>
</reference>
<dbReference type="PRINTS" id="PR00315">
    <property type="entry name" value="ELONGATNFCT"/>
</dbReference>
<dbReference type="AlphaFoldDB" id="A0A6L6GFY0"/>
<dbReference type="SUPFAM" id="SSF50465">
    <property type="entry name" value="EF-Tu/eEF-1alpha/eIF2-gamma C-terminal domain"/>
    <property type="match status" value="1"/>
</dbReference>
<evidence type="ECO:0000256" key="11">
    <source>
        <dbReference type="ARBA" id="ARBA00063778"/>
    </source>
</evidence>
<dbReference type="Proteomes" id="UP000473854">
    <property type="component" value="Unassembled WGS sequence"/>
</dbReference>
<dbReference type="GO" id="GO:0000287">
    <property type="term" value="F:magnesium ion binding"/>
    <property type="evidence" value="ECO:0007669"/>
    <property type="project" value="UniProtKB-UniRule"/>
</dbReference>
<dbReference type="EMBL" id="WLYL01000010">
    <property type="protein sequence ID" value="MTD10754.1"/>
    <property type="molecule type" value="Genomic_DNA"/>
</dbReference>
<dbReference type="GO" id="GO:0003924">
    <property type="term" value="F:GTPase activity"/>
    <property type="evidence" value="ECO:0007669"/>
    <property type="project" value="UniProtKB-UniRule"/>
</dbReference>
<reference evidence="15 18" key="2">
    <citation type="submission" date="2023-11" db="EMBL/GenBank/DDBJ databases">
        <title>The common occurrence of Acinetobacte faecalis in cattle feces and its emended description.</title>
        <authorList>
            <person name="Kyselkova M."/>
            <person name="Xanthopoulou K."/>
            <person name="Shestivska V."/>
            <person name="Spanelova P."/>
            <person name="Maixnerova M."/>
            <person name="Higgins P.G."/>
            <person name="Nemec A."/>
        </authorList>
    </citation>
    <scope>NUCLEOTIDE SEQUENCE [LARGE SCALE GENOMIC DNA]</scope>
    <source>
        <strain evidence="15 18">ANC 7483</strain>
    </source>
</reference>
<protein>
    <recommendedName>
        <fullName evidence="9 13">Elongation factor Tu</fullName>
        <shortName evidence="13">EF-Tu</shortName>
        <ecNumber evidence="13">3.6.5.3</ecNumber>
    </recommendedName>
</protein>
<name>A0A6L6GFY0_9GAMM</name>
<accession>A0A6L6GFY0</accession>
<evidence type="ECO:0000313" key="17">
    <source>
        <dbReference type="Proteomes" id="UP000473854"/>
    </source>
</evidence>
<organism evidence="16 17">
    <name type="scientific">Acinetobacter faecalis</name>
    <dbReference type="NCBI Taxonomy" id="2665161"/>
    <lineage>
        <taxon>Bacteria</taxon>
        <taxon>Pseudomonadati</taxon>
        <taxon>Pseudomonadota</taxon>
        <taxon>Gammaproteobacteria</taxon>
        <taxon>Moraxellales</taxon>
        <taxon>Moraxellaceae</taxon>
        <taxon>Acinetobacter</taxon>
    </lineage>
</organism>
<evidence type="ECO:0000313" key="16">
    <source>
        <dbReference type="EMBL" id="MTD10754.1"/>
    </source>
</evidence>
<dbReference type="Pfam" id="PF00009">
    <property type="entry name" value="GTP_EFTU"/>
    <property type="match status" value="1"/>
</dbReference>
<evidence type="ECO:0000256" key="9">
    <source>
        <dbReference type="ARBA" id="ARBA00029554"/>
    </source>
</evidence>
<dbReference type="FunFam" id="3.40.50.300:FF:000003">
    <property type="entry name" value="Elongation factor Tu"/>
    <property type="match status" value="1"/>
</dbReference>
<keyword evidence="8 13" id="KW-0342">GTP-binding</keyword>
<evidence type="ECO:0000256" key="7">
    <source>
        <dbReference type="ARBA" id="ARBA00022917"/>
    </source>
</evidence>
<keyword evidence="13" id="KW-0963">Cytoplasm</keyword>
<dbReference type="RefSeq" id="WP_154772372.1">
    <property type="nucleotide sequence ID" value="NZ_JAXHPE010000009.1"/>
</dbReference>
<dbReference type="InterPro" id="IPR005225">
    <property type="entry name" value="Small_GTP-bd"/>
</dbReference>
<comment type="function">
    <text evidence="13">GTP hydrolase that promotes the GTP-dependent binding of aminoacyl-tRNA to the A-site of ribosomes during protein biosynthesis.</text>
</comment>
<dbReference type="PANTHER" id="PTHR43721:SF22">
    <property type="entry name" value="ELONGATION FACTOR TU, MITOCHONDRIAL"/>
    <property type="match status" value="1"/>
</dbReference>
<gene>
    <name evidence="13 16" type="primary">tuf</name>
    <name evidence="16" type="ORF">GIX10_04745</name>
    <name evidence="15" type="ORF">SKM51_02375</name>
</gene>
<dbReference type="HAMAP" id="MF_00118_B">
    <property type="entry name" value="EF_Tu_B"/>
    <property type="match status" value="1"/>
</dbReference>
<dbReference type="Pfam" id="PF03144">
    <property type="entry name" value="GTP_EFTU_D2"/>
    <property type="match status" value="1"/>
</dbReference>
<dbReference type="CDD" id="cd03707">
    <property type="entry name" value="EFTU_III"/>
    <property type="match status" value="1"/>
</dbReference>
<evidence type="ECO:0000256" key="8">
    <source>
        <dbReference type="ARBA" id="ARBA00023134"/>
    </source>
</evidence>
<feature type="binding site" evidence="13">
    <location>
        <begin position="81"/>
        <end position="85"/>
    </location>
    <ligand>
        <name>GTP</name>
        <dbReference type="ChEBI" id="CHEBI:37565"/>
    </ligand>
</feature>
<dbReference type="SUPFAM" id="SSF52540">
    <property type="entry name" value="P-loop containing nucleoside triphosphate hydrolases"/>
    <property type="match status" value="1"/>
</dbReference>
<dbReference type="InterPro" id="IPR050055">
    <property type="entry name" value="EF-Tu_GTPase"/>
</dbReference>
<dbReference type="Pfam" id="PF03143">
    <property type="entry name" value="GTP_EFTU_D3"/>
    <property type="match status" value="1"/>
</dbReference>
<dbReference type="InterPro" id="IPR041709">
    <property type="entry name" value="EF-Tu_GTP-bd"/>
</dbReference>
<dbReference type="InterPro" id="IPR004161">
    <property type="entry name" value="EFTu-like_2"/>
</dbReference>
<evidence type="ECO:0000256" key="13">
    <source>
        <dbReference type="HAMAP-Rule" id="MF_00118"/>
    </source>
</evidence>
<dbReference type="InterPro" id="IPR031157">
    <property type="entry name" value="G_TR_CS"/>
</dbReference>
<dbReference type="Gene3D" id="2.40.30.10">
    <property type="entry name" value="Translation factors"/>
    <property type="match status" value="2"/>
</dbReference>
<evidence type="ECO:0000313" key="18">
    <source>
        <dbReference type="Proteomes" id="UP001278995"/>
    </source>
</evidence>
<dbReference type="GO" id="GO:0005525">
    <property type="term" value="F:GTP binding"/>
    <property type="evidence" value="ECO:0007669"/>
    <property type="project" value="UniProtKB-UniRule"/>
</dbReference>
<dbReference type="FunFam" id="2.40.30.10:FF:000001">
    <property type="entry name" value="Elongation factor Tu"/>
    <property type="match status" value="1"/>
</dbReference>
<proteinExistence type="inferred from homology"/>
<feature type="binding site" evidence="13">
    <location>
        <position position="26"/>
    </location>
    <ligand>
        <name>Mg(2+)</name>
        <dbReference type="ChEBI" id="CHEBI:18420"/>
    </ligand>
</feature>
<evidence type="ECO:0000313" key="15">
    <source>
        <dbReference type="EMBL" id="MDY6486064.1"/>
    </source>
</evidence>
<comment type="caution">
    <text evidence="16">The sequence shown here is derived from an EMBL/GenBank/DDBJ whole genome shotgun (WGS) entry which is preliminary data.</text>
</comment>
<evidence type="ECO:0000256" key="10">
    <source>
        <dbReference type="ARBA" id="ARBA00058140"/>
    </source>
</evidence>